<proteinExistence type="inferred from homology"/>
<evidence type="ECO:0000256" key="2">
    <source>
        <dbReference type="ARBA" id="ARBA00010143"/>
    </source>
</evidence>
<keyword evidence="4" id="KW-0677">Repeat</keyword>
<name>A0AAI8W279_9PEZI</name>
<dbReference type="SMART" id="SM00320">
    <property type="entry name" value="WD40"/>
    <property type="match status" value="5"/>
</dbReference>
<dbReference type="InterPro" id="IPR045227">
    <property type="entry name" value="WDR18/Ipi3/RID3"/>
</dbReference>
<sequence>MLTEYFIASVGVPLKPPGTNVAKDAAIFLHEYQPLSQQRAIYKKSATPPNCLAVSERHIFAAQSDKGVVHVYDRQKGNQTTTVPFPDKISSVTLACDDSVLILGTVEGKIFLWETFSGRQVTTPQAHLQAITALAVDATSNFLLSASKDSTIHVWSIPSLLSFANMSDAAPLRTFSTHRSEITALVLGHSTSHCNFAVSASKDKTCLIWDYRTGHILRTYLLPGIPLCIALDPADRAVYLGYEDGSLQQLDMFTSSGGHLDSILNGKAAAEPMQPSKSSLWKVVDSSHASVLSMSVCFDGSTVITGHHSGSVLAWDVARGSFTSALTQAPLPAPVNNLCFLPITGFPSKLHDMGIRINDVVKPKFAAFDNGDGGSVPGNYALNAQLLDNLDSQSTDFQTALSASSFPSALLDEGLSELASWGKSGSVNEESSTAQDDGYMALDSELTQPDQSALREENATLKQQLEALRRLQKKSFEKIESLSTEKKALLEREQKRLSGVNGTHRNEMDEDNEEEESSGDEEMG</sequence>
<keyword evidence="6" id="KW-0539">Nucleus</keyword>
<comment type="caution">
    <text evidence="8">The sequence shown here is derived from an EMBL/GenBank/DDBJ whole genome shotgun (WGS) entry which is preliminary data.</text>
</comment>
<dbReference type="GO" id="GO:0005656">
    <property type="term" value="C:nuclear pre-replicative complex"/>
    <property type="evidence" value="ECO:0007669"/>
    <property type="project" value="TreeGrafter"/>
</dbReference>
<dbReference type="PANTHER" id="PTHR18763">
    <property type="entry name" value="WD-REPEAT PROTEIN 18"/>
    <property type="match status" value="1"/>
</dbReference>
<dbReference type="PROSITE" id="PS50082">
    <property type="entry name" value="WD_REPEATS_2"/>
    <property type="match status" value="2"/>
</dbReference>
<evidence type="ECO:0000313" key="9">
    <source>
        <dbReference type="Proteomes" id="UP001296104"/>
    </source>
</evidence>
<evidence type="ECO:0000313" key="8">
    <source>
        <dbReference type="EMBL" id="CAK3790378.1"/>
    </source>
</evidence>
<gene>
    <name evidence="8" type="ORF">LECACI_7A000696</name>
</gene>
<dbReference type="Pfam" id="PF00400">
    <property type="entry name" value="WD40"/>
    <property type="match status" value="2"/>
</dbReference>
<evidence type="ECO:0000256" key="5">
    <source>
        <dbReference type="PROSITE-ProRule" id="PRU00221"/>
    </source>
</evidence>
<dbReference type="PROSITE" id="PS50294">
    <property type="entry name" value="WD_REPEATS_REGION"/>
    <property type="match status" value="1"/>
</dbReference>
<evidence type="ECO:0000256" key="7">
    <source>
        <dbReference type="SAM" id="MobiDB-lite"/>
    </source>
</evidence>
<dbReference type="FunFam" id="2.130.10.10:FF:000929">
    <property type="entry name" value="Ribosomal assembly complex component Ipi3"/>
    <property type="match status" value="1"/>
</dbReference>
<evidence type="ECO:0000256" key="3">
    <source>
        <dbReference type="ARBA" id="ARBA00022574"/>
    </source>
</evidence>
<feature type="repeat" description="WD" evidence="5">
    <location>
        <begin position="124"/>
        <end position="157"/>
    </location>
</feature>
<keyword evidence="9" id="KW-1185">Reference proteome</keyword>
<dbReference type="GO" id="GO:0006364">
    <property type="term" value="P:rRNA processing"/>
    <property type="evidence" value="ECO:0007669"/>
    <property type="project" value="UniProtKB-UniRule"/>
</dbReference>
<reference evidence="8" key="1">
    <citation type="submission" date="2023-11" db="EMBL/GenBank/DDBJ databases">
        <authorList>
            <person name="Alioto T."/>
            <person name="Alioto T."/>
            <person name="Gomez Garrido J."/>
        </authorList>
    </citation>
    <scope>NUCLEOTIDE SEQUENCE</scope>
</reference>
<dbReference type="EMBL" id="CAVMBE010000002">
    <property type="protein sequence ID" value="CAK3790378.1"/>
    <property type="molecule type" value="Genomic_DNA"/>
</dbReference>
<evidence type="ECO:0000256" key="6">
    <source>
        <dbReference type="RuleBase" id="RU369067"/>
    </source>
</evidence>
<organism evidence="8 9">
    <name type="scientific">Lecanosticta acicola</name>
    <dbReference type="NCBI Taxonomy" id="111012"/>
    <lineage>
        <taxon>Eukaryota</taxon>
        <taxon>Fungi</taxon>
        <taxon>Dikarya</taxon>
        <taxon>Ascomycota</taxon>
        <taxon>Pezizomycotina</taxon>
        <taxon>Dothideomycetes</taxon>
        <taxon>Dothideomycetidae</taxon>
        <taxon>Mycosphaerellales</taxon>
        <taxon>Mycosphaerellaceae</taxon>
        <taxon>Lecanosticta</taxon>
    </lineage>
</organism>
<feature type="repeat" description="WD" evidence="5">
    <location>
        <begin position="175"/>
        <end position="219"/>
    </location>
</feature>
<dbReference type="SUPFAM" id="SSF50978">
    <property type="entry name" value="WD40 repeat-like"/>
    <property type="match status" value="1"/>
</dbReference>
<feature type="compositionally biased region" description="Acidic residues" evidence="7">
    <location>
        <begin position="508"/>
        <end position="524"/>
    </location>
</feature>
<dbReference type="GO" id="GO:0006261">
    <property type="term" value="P:DNA-templated DNA replication"/>
    <property type="evidence" value="ECO:0007669"/>
    <property type="project" value="TreeGrafter"/>
</dbReference>
<keyword evidence="3 5" id="KW-0853">WD repeat</keyword>
<protein>
    <recommendedName>
        <fullName evidence="6">Pre-rRNA-processing protein IPI3</fullName>
    </recommendedName>
</protein>
<dbReference type="Gene3D" id="2.130.10.10">
    <property type="entry name" value="YVTN repeat-like/Quinoprotein amine dehydrogenase"/>
    <property type="match status" value="2"/>
</dbReference>
<evidence type="ECO:0000256" key="1">
    <source>
        <dbReference type="ARBA" id="ARBA00002355"/>
    </source>
</evidence>
<evidence type="ECO:0000256" key="4">
    <source>
        <dbReference type="ARBA" id="ARBA00022737"/>
    </source>
</evidence>
<comment type="subunit">
    <text evidence="6">Component of the RIX1 complex, composed of IPI1, RIX1/IPI2 and IPI3 in a 1:2:2 stoichiometry. The complex interacts (via RIX1) with MDN1 (via its hexameric AAA ATPase ring) and the pre-60S ribosome particles.</text>
</comment>
<comment type="similarity">
    <text evidence="2 6">Belongs to the WD repeat IPI3/WDR18 family.</text>
</comment>
<keyword evidence="6" id="KW-0698">rRNA processing</keyword>
<comment type="subcellular location">
    <subcellularLocation>
        <location evidence="6">Nucleus</location>
    </subcellularLocation>
</comment>
<dbReference type="InterPro" id="IPR015943">
    <property type="entry name" value="WD40/YVTN_repeat-like_dom_sf"/>
</dbReference>
<dbReference type="InterPro" id="IPR036322">
    <property type="entry name" value="WD40_repeat_dom_sf"/>
</dbReference>
<comment type="function">
    <text evidence="1 6">Component of the RIX1 complex required for processing of ITS2 sequences from 35S pre-rRNA.</text>
</comment>
<accession>A0AAI8W279</accession>
<feature type="region of interest" description="Disordered" evidence="7">
    <location>
        <begin position="493"/>
        <end position="524"/>
    </location>
</feature>
<dbReference type="InterPro" id="IPR001680">
    <property type="entry name" value="WD40_rpt"/>
</dbReference>
<dbReference type="Proteomes" id="UP001296104">
    <property type="component" value="Unassembled WGS sequence"/>
</dbReference>
<dbReference type="GO" id="GO:0120330">
    <property type="term" value="C:rixosome complex"/>
    <property type="evidence" value="ECO:0007669"/>
    <property type="project" value="UniProtKB-UniRule"/>
</dbReference>
<dbReference type="PANTHER" id="PTHR18763:SF0">
    <property type="entry name" value="WD REPEAT-CONTAINING PROTEIN 18"/>
    <property type="match status" value="1"/>
</dbReference>
<dbReference type="AlphaFoldDB" id="A0AAI8W279"/>